<feature type="transmembrane region" description="Helical" evidence="6">
    <location>
        <begin position="347"/>
        <end position="365"/>
    </location>
</feature>
<evidence type="ECO:0000313" key="8">
    <source>
        <dbReference type="EMBL" id="KJA17360.1"/>
    </source>
</evidence>
<dbReference type="Gene3D" id="1.20.1250.20">
    <property type="entry name" value="MFS general substrate transporter like domains"/>
    <property type="match status" value="1"/>
</dbReference>
<keyword evidence="9" id="KW-1185">Reference proteome</keyword>
<reference evidence="9" key="1">
    <citation type="submission" date="2014-04" db="EMBL/GenBank/DDBJ databases">
        <title>Evolutionary Origins and Diversification of the Mycorrhizal Mutualists.</title>
        <authorList>
            <consortium name="DOE Joint Genome Institute"/>
            <consortium name="Mycorrhizal Genomics Consortium"/>
            <person name="Kohler A."/>
            <person name="Kuo A."/>
            <person name="Nagy L.G."/>
            <person name="Floudas D."/>
            <person name="Copeland A."/>
            <person name="Barry K.W."/>
            <person name="Cichocki N."/>
            <person name="Veneault-Fourrey C."/>
            <person name="LaButti K."/>
            <person name="Lindquist E.A."/>
            <person name="Lipzen A."/>
            <person name="Lundell T."/>
            <person name="Morin E."/>
            <person name="Murat C."/>
            <person name="Riley R."/>
            <person name="Ohm R."/>
            <person name="Sun H."/>
            <person name="Tunlid A."/>
            <person name="Henrissat B."/>
            <person name="Grigoriev I.V."/>
            <person name="Hibbett D.S."/>
            <person name="Martin F."/>
        </authorList>
    </citation>
    <scope>NUCLEOTIDE SEQUENCE [LARGE SCALE GENOMIC DNA]</scope>
    <source>
        <strain evidence="9">FD-334 SS-4</strain>
    </source>
</reference>
<evidence type="ECO:0000256" key="1">
    <source>
        <dbReference type="ARBA" id="ARBA00004141"/>
    </source>
</evidence>
<feature type="transmembrane region" description="Helical" evidence="6">
    <location>
        <begin position="405"/>
        <end position="427"/>
    </location>
</feature>
<dbReference type="PANTHER" id="PTHR43791">
    <property type="entry name" value="PERMEASE-RELATED"/>
    <property type="match status" value="1"/>
</dbReference>
<feature type="domain" description="Major facilitator superfamily (MFS) profile" evidence="7">
    <location>
        <begin position="50"/>
        <end position="497"/>
    </location>
</feature>
<evidence type="ECO:0000256" key="2">
    <source>
        <dbReference type="ARBA" id="ARBA00022448"/>
    </source>
</evidence>
<feature type="transmembrane region" description="Helical" evidence="6">
    <location>
        <begin position="141"/>
        <end position="163"/>
    </location>
</feature>
<keyword evidence="5 6" id="KW-0472">Membrane</keyword>
<dbReference type="FunFam" id="1.20.1250.20:FF:000018">
    <property type="entry name" value="MFS transporter permease"/>
    <property type="match status" value="1"/>
</dbReference>
<dbReference type="PANTHER" id="PTHR43791:SF48">
    <property type="entry name" value="TRANSPORTER, PUTATIVE (AFU_ORTHOLOGUE AFUA_4G01000)-RELATED"/>
    <property type="match status" value="1"/>
</dbReference>
<dbReference type="Proteomes" id="UP000054270">
    <property type="component" value="Unassembled WGS sequence"/>
</dbReference>
<proteinExistence type="predicted"/>
<comment type="subcellular location">
    <subcellularLocation>
        <location evidence="1">Membrane</location>
        <topology evidence="1">Multi-pass membrane protein</topology>
    </subcellularLocation>
</comment>
<evidence type="ECO:0000256" key="4">
    <source>
        <dbReference type="ARBA" id="ARBA00022989"/>
    </source>
</evidence>
<evidence type="ECO:0000256" key="3">
    <source>
        <dbReference type="ARBA" id="ARBA00022692"/>
    </source>
</evidence>
<evidence type="ECO:0000256" key="6">
    <source>
        <dbReference type="SAM" id="Phobius"/>
    </source>
</evidence>
<feature type="transmembrane region" description="Helical" evidence="6">
    <location>
        <begin position="175"/>
        <end position="200"/>
    </location>
</feature>
<dbReference type="OMA" id="HLGTTHE"/>
<dbReference type="EMBL" id="KN817605">
    <property type="protein sequence ID" value="KJA17360.1"/>
    <property type="molecule type" value="Genomic_DNA"/>
</dbReference>
<dbReference type="PROSITE" id="PS50850">
    <property type="entry name" value="MFS"/>
    <property type="match status" value="1"/>
</dbReference>
<dbReference type="SUPFAM" id="SSF103473">
    <property type="entry name" value="MFS general substrate transporter"/>
    <property type="match status" value="1"/>
</dbReference>
<feature type="transmembrane region" description="Helical" evidence="6">
    <location>
        <begin position="113"/>
        <end position="135"/>
    </location>
</feature>
<feature type="transmembrane region" description="Helical" evidence="6">
    <location>
        <begin position="83"/>
        <end position="101"/>
    </location>
</feature>
<organism evidence="8 9">
    <name type="scientific">Hypholoma sublateritium (strain FD-334 SS-4)</name>
    <dbReference type="NCBI Taxonomy" id="945553"/>
    <lineage>
        <taxon>Eukaryota</taxon>
        <taxon>Fungi</taxon>
        <taxon>Dikarya</taxon>
        <taxon>Basidiomycota</taxon>
        <taxon>Agaricomycotina</taxon>
        <taxon>Agaricomycetes</taxon>
        <taxon>Agaricomycetidae</taxon>
        <taxon>Agaricales</taxon>
        <taxon>Agaricineae</taxon>
        <taxon>Strophariaceae</taxon>
        <taxon>Hypholoma</taxon>
    </lineage>
</organism>
<dbReference type="InterPro" id="IPR036259">
    <property type="entry name" value="MFS_trans_sf"/>
</dbReference>
<feature type="transmembrane region" description="Helical" evidence="6">
    <location>
        <begin position="371"/>
        <end position="393"/>
    </location>
</feature>
<feature type="transmembrane region" description="Helical" evidence="6">
    <location>
        <begin position="279"/>
        <end position="302"/>
    </location>
</feature>
<dbReference type="FunFam" id="1.20.1250.20:FF:000013">
    <property type="entry name" value="MFS general substrate transporter"/>
    <property type="match status" value="1"/>
</dbReference>
<dbReference type="AlphaFoldDB" id="A0A0D2PAK6"/>
<dbReference type="OrthoDB" id="2962993at2759"/>
<name>A0A0D2PAK6_HYPSF</name>
<dbReference type="GO" id="GO:0022857">
    <property type="term" value="F:transmembrane transporter activity"/>
    <property type="evidence" value="ECO:0007669"/>
    <property type="project" value="InterPro"/>
</dbReference>
<accession>A0A0D2PAK6</accession>
<feature type="transmembrane region" description="Helical" evidence="6">
    <location>
        <begin position="46"/>
        <end position="63"/>
    </location>
</feature>
<evidence type="ECO:0000313" key="9">
    <source>
        <dbReference type="Proteomes" id="UP000054270"/>
    </source>
</evidence>
<evidence type="ECO:0000259" key="7">
    <source>
        <dbReference type="PROSITE" id="PS50850"/>
    </source>
</evidence>
<gene>
    <name evidence="8" type="ORF">HYPSUDRAFT_46570</name>
</gene>
<keyword evidence="3 6" id="KW-0812">Transmembrane</keyword>
<feature type="transmembrane region" description="Helical" evidence="6">
    <location>
        <begin position="322"/>
        <end position="340"/>
    </location>
</feature>
<sequence>MSDEKKTLKNDELLEAGHSTAVSVVNSEVSYGEIDPVAERRLLRKLDLTLLPLFTLIYALNFIDRTAVGNAKIAGLEKQLGMVGNDFNIALTIFYLAYFVSDIPSNLIMKRVGSAWIAVLTFSFGIVSFGSAFVHNYHQLIVTRVLLGLAEGGSLSALVYLLARYYRRSELVLRTGFFFGLAPSIAGAFGGLLASGLLSLDDFGVVKSWRKIFFVEGLITSIIGLALFFIVPNDPLTSRMLNTAERDLIVARHNADAIIKTDGKKEATTLKLFLQSFNIWTAVCSVAFMLINISFQGLSLFLPTVVNTLGHYTVVQAQLRTVPPFVVAGVWVLVVVTWSFKLKQRALPIMCSMLLVVIGYAIAISTKNPHARYAACFLSVVGGTPCGPLFLIWGTDNAAPDTMRAIVTAAIPGLGAMGSLIAVWTYVSADAPNYHKGNTLNLVASVVVVLLAGGGSLYLRWENEKRERGERDYRLEGKTEQEIKDLGYLHPKFRYQL</sequence>
<dbReference type="GO" id="GO:0016020">
    <property type="term" value="C:membrane"/>
    <property type="evidence" value="ECO:0007669"/>
    <property type="project" value="UniProtKB-SubCell"/>
</dbReference>
<protein>
    <recommendedName>
        <fullName evidence="7">Major facilitator superfamily (MFS) profile domain-containing protein</fullName>
    </recommendedName>
</protein>
<dbReference type="InterPro" id="IPR011701">
    <property type="entry name" value="MFS"/>
</dbReference>
<dbReference type="InterPro" id="IPR020846">
    <property type="entry name" value="MFS_dom"/>
</dbReference>
<evidence type="ECO:0000256" key="5">
    <source>
        <dbReference type="ARBA" id="ARBA00023136"/>
    </source>
</evidence>
<feature type="transmembrane region" description="Helical" evidence="6">
    <location>
        <begin position="212"/>
        <end position="231"/>
    </location>
</feature>
<keyword evidence="4 6" id="KW-1133">Transmembrane helix</keyword>
<feature type="transmembrane region" description="Helical" evidence="6">
    <location>
        <begin position="439"/>
        <end position="459"/>
    </location>
</feature>
<dbReference type="Pfam" id="PF07690">
    <property type="entry name" value="MFS_1"/>
    <property type="match status" value="1"/>
</dbReference>
<keyword evidence="2" id="KW-0813">Transport</keyword>